<dbReference type="Proteomes" id="UP001148662">
    <property type="component" value="Unassembled WGS sequence"/>
</dbReference>
<name>A0ACC1T5V0_9APHY</name>
<keyword evidence="2" id="KW-1185">Reference proteome</keyword>
<evidence type="ECO:0000313" key="1">
    <source>
        <dbReference type="EMBL" id="KAJ3553696.1"/>
    </source>
</evidence>
<sequence>MTGTLDDPDALPPKGEFFCKNRSKWMPEIPGTYFDPFSGLGKTHCALGVFHKQEIKDEIAMSGLSVPVNVLADQKRVIAETITDLKANLPVANPTKSFWLTEPNASPSPREGCEGAFTKDADVCIIGSGISGVSTAYHLAKLIARESRDVAEPLRVVILEAREFCRSHDTGVVQCLSDEDAGSGATGRNGGHLTGTAFEGFIHNTEVYGKEEAVRQLAIEKYTVDEVVKVIHELGQEEYVDLVPHGHIDLYITPSELAAAKADYEAATAAGVDLGHVEWLTKEQVKSQYGTEYAASRCPGNNLWPPKLVGVLYEAAKKETQKLDLKLHTCTAVWDIAALKDRKSSGRLWALKTSRGDISCSYVVHATNAYVSHLLPHLAGPSGVIPTRGQVITLRAGASAEKITNASWWGNEGFEYWFPRPVKSPSEHPLVVLGGGREAVKPNFELYETDDSIVNPVAGKALRGFLPGLFPGLYKEGREPEMEWTGIMGFTKSGDPFVGPVVDPSNRDPKAYEGQFITAGFSGHGMPRTFACAEVIAGMLHAELTGKEWVAPSWFPLHYLTTKAK</sequence>
<reference evidence="1" key="1">
    <citation type="submission" date="2022-07" db="EMBL/GenBank/DDBJ databases">
        <title>Genome Sequence of Phlebia brevispora.</title>
        <authorList>
            <person name="Buettner E."/>
        </authorList>
    </citation>
    <scope>NUCLEOTIDE SEQUENCE</scope>
    <source>
        <strain evidence="1">MPL23</strain>
    </source>
</reference>
<dbReference type="EMBL" id="JANHOG010000509">
    <property type="protein sequence ID" value="KAJ3553696.1"/>
    <property type="molecule type" value="Genomic_DNA"/>
</dbReference>
<gene>
    <name evidence="1" type="ORF">NM688_g3472</name>
</gene>
<comment type="caution">
    <text evidence="1">The sequence shown here is derived from an EMBL/GenBank/DDBJ whole genome shotgun (WGS) entry which is preliminary data.</text>
</comment>
<proteinExistence type="predicted"/>
<evidence type="ECO:0000313" key="2">
    <source>
        <dbReference type="Proteomes" id="UP001148662"/>
    </source>
</evidence>
<protein>
    <submittedName>
        <fullName evidence="1">Uncharacterized protein</fullName>
    </submittedName>
</protein>
<organism evidence="1 2">
    <name type="scientific">Phlebia brevispora</name>
    <dbReference type="NCBI Taxonomy" id="194682"/>
    <lineage>
        <taxon>Eukaryota</taxon>
        <taxon>Fungi</taxon>
        <taxon>Dikarya</taxon>
        <taxon>Basidiomycota</taxon>
        <taxon>Agaricomycotina</taxon>
        <taxon>Agaricomycetes</taxon>
        <taxon>Polyporales</taxon>
        <taxon>Meruliaceae</taxon>
        <taxon>Phlebia</taxon>
    </lineage>
</organism>
<accession>A0ACC1T5V0</accession>